<gene>
    <name evidence="3" type="ORF">JCM6294_56</name>
</gene>
<dbReference type="AlphaFoldDB" id="W4PC66"/>
<dbReference type="InterPro" id="IPR002347">
    <property type="entry name" value="SDR_fam"/>
</dbReference>
<proteinExistence type="inferred from homology"/>
<organism evidence="3 4">
    <name type="scientific">Bacteroides pyogenes DSM 20611 = JCM 6294</name>
    <dbReference type="NCBI Taxonomy" id="1121100"/>
    <lineage>
        <taxon>Bacteria</taxon>
        <taxon>Pseudomonadati</taxon>
        <taxon>Bacteroidota</taxon>
        <taxon>Bacteroidia</taxon>
        <taxon>Bacteroidales</taxon>
        <taxon>Bacteroidaceae</taxon>
        <taxon>Bacteroides</taxon>
    </lineage>
</organism>
<reference evidence="4" key="1">
    <citation type="journal article" date="2014" name="Genome">
        <title>Draft Genome Sequences of Three Strains of Bacteroides pyogenes Isolated from a Cat and Swine.</title>
        <authorList>
            <person name="Sakamoto M."/>
            <person name="Oshima K."/>
            <person name="Suda W."/>
            <person name="Kitamura K."/>
            <person name="Iida T."/>
            <person name="Hattori M."/>
            <person name="Ohkuma M."/>
        </authorList>
    </citation>
    <scope>NUCLEOTIDE SEQUENCE [LARGE SCALE GENOMIC DNA]</scope>
    <source>
        <strain evidence="4">JCM 6294</strain>
    </source>
</reference>
<dbReference type="GO" id="GO:0016491">
    <property type="term" value="F:oxidoreductase activity"/>
    <property type="evidence" value="ECO:0007669"/>
    <property type="project" value="UniProtKB-KW"/>
</dbReference>
<dbReference type="Gene3D" id="3.40.50.720">
    <property type="entry name" value="NAD(P)-binding Rossmann-like Domain"/>
    <property type="match status" value="1"/>
</dbReference>
<evidence type="ECO:0000313" key="4">
    <source>
        <dbReference type="Proteomes" id="UP000018842"/>
    </source>
</evidence>
<dbReference type="EMBL" id="BAIR01000001">
    <property type="protein sequence ID" value="GAE17325.1"/>
    <property type="molecule type" value="Genomic_DNA"/>
</dbReference>
<evidence type="ECO:0000256" key="1">
    <source>
        <dbReference type="ARBA" id="ARBA00006484"/>
    </source>
</evidence>
<dbReference type="STRING" id="1121100.GCA_000428105_00053"/>
<evidence type="ECO:0000256" key="2">
    <source>
        <dbReference type="ARBA" id="ARBA00023002"/>
    </source>
</evidence>
<evidence type="ECO:0000313" key="3">
    <source>
        <dbReference type="EMBL" id="GAE17325.1"/>
    </source>
</evidence>
<comment type="caution">
    <text evidence="3">The sequence shown here is derived from an EMBL/GenBank/DDBJ whole genome shotgun (WGS) entry which is preliminary data.</text>
</comment>
<dbReference type="GO" id="GO:0016020">
    <property type="term" value="C:membrane"/>
    <property type="evidence" value="ECO:0007669"/>
    <property type="project" value="TreeGrafter"/>
</dbReference>
<dbReference type="Proteomes" id="UP000018842">
    <property type="component" value="Unassembled WGS sequence"/>
</dbReference>
<protein>
    <submittedName>
        <fullName evidence="3">Short-chain dehydrogenase/reductase SDR</fullName>
    </submittedName>
</protein>
<dbReference type="PRINTS" id="PR00081">
    <property type="entry name" value="GDHRDH"/>
</dbReference>
<dbReference type="PANTHER" id="PTHR44196:SF3">
    <property type="entry name" value="SHORT CHAIN DEHYDROGENASE FAMILY PROTEIN"/>
    <property type="match status" value="1"/>
</dbReference>
<dbReference type="Pfam" id="PF00106">
    <property type="entry name" value="adh_short"/>
    <property type="match status" value="1"/>
</dbReference>
<name>W4PC66_9BACE</name>
<dbReference type="PANTHER" id="PTHR44196">
    <property type="entry name" value="DEHYDROGENASE/REDUCTASE SDR FAMILY MEMBER 7B"/>
    <property type="match status" value="1"/>
</dbReference>
<sequence>MNFEANLRIISYICPYISKQSVSMKRAIIIGATSGIGKETAKLLLQEGWKVGIAGRRRGALEELQRTAPQQVEIQELDVTSDDASGKLQELIEKTGGMDLFLLSSGIGFQNTDLKPDIELKTAHTNVVGFIRMTNTAFSYFKEKGEGHLAAISSIAGTKGLGVAPAYSATKRFQNTYLDALEQLAHLQGANIRFTDIRPGFVRTDLLNDGKHYPMLMKTGEVARQIVRGLKRKKRVLIIDRRYRLLVFFWRLIPREIWKRMPVKTKG</sequence>
<dbReference type="eggNOG" id="COG0300">
    <property type="taxonomic scope" value="Bacteria"/>
</dbReference>
<dbReference type="InterPro" id="IPR036291">
    <property type="entry name" value="NAD(P)-bd_dom_sf"/>
</dbReference>
<dbReference type="SUPFAM" id="SSF51735">
    <property type="entry name" value="NAD(P)-binding Rossmann-fold domains"/>
    <property type="match status" value="1"/>
</dbReference>
<keyword evidence="2" id="KW-0560">Oxidoreductase</keyword>
<accession>W4PC66</accession>
<comment type="similarity">
    <text evidence="1">Belongs to the short-chain dehydrogenases/reductases (SDR) family.</text>
</comment>